<dbReference type="PANTHER" id="PTHR13194">
    <property type="entry name" value="COMPLEX I INTERMEDIATE-ASSOCIATED PROTEIN 30"/>
    <property type="match status" value="1"/>
</dbReference>
<evidence type="ECO:0000313" key="1">
    <source>
        <dbReference type="EMBL" id="KIR81827.1"/>
    </source>
</evidence>
<accession>A0ABR5C1Q0</accession>
<name>A0ABR5C1Q0_9TREE</name>
<evidence type="ECO:0008006" key="3">
    <source>
        <dbReference type="Google" id="ProtNLM"/>
    </source>
</evidence>
<keyword evidence="2" id="KW-1185">Reference proteome</keyword>
<dbReference type="PANTHER" id="PTHR13194:SF19">
    <property type="entry name" value="NAD(P)-BINDING ROSSMANN-FOLD SUPERFAMILY PROTEIN"/>
    <property type="match status" value="1"/>
</dbReference>
<proteinExistence type="predicted"/>
<organism evidence="1 2">
    <name type="scientific">Cryptococcus gattii EJB2</name>
    <dbReference type="NCBI Taxonomy" id="1296103"/>
    <lineage>
        <taxon>Eukaryota</taxon>
        <taxon>Fungi</taxon>
        <taxon>Dikarya</taxon>
        <taxon>Basidiomycota</taxon>
        <taxon>Agaricomycotina</taxon>
        <taxon>Tremellomycetes</taxon>
        <taxon>Tremellales</taxon>
        <taxon>Cryptococcaceae</taxon>
        <taxon>Cryptococcus</taxon>
        <taxon>Cryptococcus gattii species complex</taxon>
    </lineage>
</organism>
<reference evidence="1 2" key="1">
    <citation type="submission" date="2015-01" db="EMBL/GenBank/DDBJ databases">
        <title>The Genome Sequence of Cryptococcus gattii EJB2.</title>
        <authorList>
            <consortium name="The Broad Institute Genomics Platform"/>
            <person name="Cuomo C."/>
            <person name="Litvintseva A."/>
            <person name="Chen Y."/>
            <person name="Heitman J."/>
            <person name="Sun S."/>
            <person name="Springer D."/>
            <person name="Dromer F."/>
            <person name="Young S."/>
            <person name="Zeng Q."/>
            <person name="Gargeya S."/>
            <person name="Abouelleil A."/>
            <person name="Alvarado L."/>
            <person name="Chapman S.B."/>
            <person name="Gainer-Dewar J."/>
            <person name="Goldberg J."/>
            <person name="Griggs A."/>
            <person name="Gujja S."/>
            <person name="Hansen M."/>
            <person name="Howarth C."/>
            <person name="Imamovic A."/>
            <person name="Larimer J."/>
            <person name="Murphy C."/>
            <person name="Naylor J."/>
            <person name="Pearson M."/>
            <person name="Priest M."/>
            <person name="Roberts A."/>
            <person name="Saif S."/>
            <person name="Shea T."/>
            <person name="Sykes S."/>
            <person name="Wortman J."/>
            <person name="Nusbaum C."/>
            <person name="Birren B."/>
        </authorList>
    </citation>
    <scope>NUCLEOTIDE SEQUENCE [LARGE SCALE GENOMIC DNA]</scope>
    <source>
        <strain evidence="1 2">EJB2</strain>
    </source>
</reference>
<evidence type="ECO:0000313" key="2">
    <source>
        <dbReference type="Proteomes" id="UP000054272"/>
    </source>
</evidence>
<gene>
    <name evidence="1" type="ORF">I306_01137</name>
</gene>
<sequence length="294" mass="33192">MSYLQGCNTREQVIFPPFHFHKWRAVDDGVRGGSSVSHLTPVKIDIYGEVTSAPEQEESRDVFPEKRHNEGDKNMAARFWGNLDIKALGGAGFASQAFRYGPYPLHLPRIRYSGIVISALPDPLEPSQAGAPCFKKPMGFTFVIKTTPTSHIPKRPKVPPSPRAAKLTFEVDFTLTLTQEKNQGKTPGEQKFYFPWGDFKATYRGREVKEGDPKWAPLDTSSIYEVNLMCRSGFGQQEGDFGVIVTGIYAWEKEEKDQKEAGCWQGVKEWFRYVTGYDVGVKLEESDYEEQFAA</sequence>
<protein>
    <recommendedName>
        <fullName evidence="3">NADH:ubiquinone oxidoreductase intermediate-associated protein 30 domain-containing protein</fullName>
    </recommendedName>
</protein>
<dbReference type="EMBL" id="KN848586">
    <property type="protein sequence ID" value="KIR81827.1"/>
    <property type="molecule type" value="Genomic_DNA"/>
</dbReference>
<dbReference type="Proteomes" id="UP000054272">
    <property type="component" value="Unassembled WGS sequence"/>
</dbReference>
<dbReference type="InterPro" id="IPR039131">
    <property type="entry name" value="NDUFAF1"/>
</dbReference>